<name>A0AAI9K6C8_9FIRM</name>
<dbReference type="Pfam" id="PF12997">
    <property type="entry name" value="DUF3881"/>
    <property type="match status" value="1"/>
</dbReference>
<gene>
    <name evidence="1" type="ORF">COEU31_12870</name>
</gene>
<evidence type="ECO:0000313" key="1">
    <source>
        <dbReference type="EMBL" id="GFO94241.1"/>
    </source>
</evidence>
<dbReference type="AlphaFoldDB" id="A0AAI9K6C8"/>
<dbReference type="Proteomes" id="UP000660047">
    <property type="component" value="Unassembled WGS sequence"/>
</dbReference>
<dbReference type="EMBL" id="BLYL01000006">
    <property type="protein sequence ID" value="GFO94241.1"/>
    <property type="molecule type" value="Genomic_DNA"/>
</dbReference>
<evidence type="ECO:0000313" key="2">
    <source>
        <dbReference type="Proteomes" id="UP000660047"/>
    </source>
</evidence>
<dbReference type="InterPro" id="IPR024541">
    <property type="entry name" value="DUF3881"/>
</dbReference>
<organism evidence="1 2">
    <name type="scientific">Coprococcus eutactus</name>
    <dbReference type="NCBI Taxonomy" id="33043"/>
    <lineage>
        <taxon>Bacteria</taxon>
        <taxon>Bacillati</taxon>
        <taxon>Bacillota</taxon>
        <taxon>Clostridia</taxon>
        <taxon>Lachnospirales</taxon>
        <taxon>Lachnospiraceae</taxon>
        <taxon>Coprococcus</taxon>
    </lineage>
</organism>
<dbReference type="RefSeq" id="WP_015534425.1">
    <property type="nucleotide sequence ID" value="NZ_BLYL01000006.1"/>
</dbReference>
<comment type="caution">
    <text evidence="1">The sequence shown here is derived from an EMBL/GenBank/DDBJ whole genome shotgun (WGS) entry which is preliminary data.</text>
</comment>
<protein>
    <submittedName>
        <fullName evidence="1">Uncharacterized protein</fullName>
    </submittedName>
</protein>
<sequence>MHSFLPSIGFTNIKNRQQLEPIYRQILESPDRKFISTISADTCLVQFSKDFGERFGISLVGEMSKDGSISIEYYFPYVTSKLLTDDENIYVEKYSDKRAYAGVSSDFSLGMTLIFFITNIADYEKSLWMNRSNKYFSKAYFSGLSVNGMIILDVDDHSDKNTSYGNAKRSKLIEAAKKGDPDAIESLTLEDMDTYNTIGRRTHKEDVLSIVKSSFMPVGIETDHYAVIGTITSYIETTNSYTNESIYLIDVESNDLTFTVAINKNHLLGEPAPGRRFKGDVWLQGHIVNP</sequence>
<proteinExistence type="predicted"/>
<accession>A0AAI9K6C8</accession>
<reference evidence="1" key="1">
    <citation type="submission" date="2020-06" db="EMBL/GenBank/DDBJ databases">
        <title>Characterization of fructooligosaccharide metabolism and fructooligosaccharide-degrading enzymes in human commensal butyrate producers.</title>
        <authorList>
            <person name="Tanno H."/>
            <person name="Fujii T."/>
            <person name="Hirano K."/>
            <person name="Maeno S."/>
            <person name="Tonozuka T."/>
            <person name="Sakamoto M."/>
            <person name="Ohkuma M."/>
            <person name="Tochio T."/>
            <person name="Endo A."/>
        </authorList>
    </citation>
    <scope>NUCLEOTIDE SEQUENCE</scope>
    <source>
        <strain evidence="1">JCM 31265</strain>
    </source>
</reference>